<dbReference type="Proteomes" id="UP000248395">
    <property type="component" value="Unassembled WGS sequence"/>
</dbReference>
<evidence type="ECO:0000313" key="1">
    <source>
        <dbReference type="EMBL" id="PXX49398.1"/>
    </source>
</evidence>
<dbReference type="RefSeq" id="WP_059284652.1">
    <property type="nucleotide sequence ID" value="NZ_LNQU01000005.1"/>
</dbReference>
<evidence type="ECO:0000313" key="2">
    <source>
        <dbReference type="Proteomes" id="UP000248395"/>
    </source>
</evidence>
<comment type="caution">
    <text evidence="1">The sequence shown here is derived from an EMBL/GenBank/DDBJ whole genome shotgun (WGS) entry which is preliminary data.</text>
</comment>
<sequence>MSTLQEMVRSTAAELADLQMMEAQVRDRREAFRASLQFQLQQLTQANCPSSVDLEDGQTFSIADEWWDFKDLTMAISLTPTVTKLSALK</sequence>
<dbReference type="AlphaFoldDB" id="A0A318JJI0"/>
<name>A0A318JJI0_9NEIS</name>
<reference evidence="1 2" key="1">
    <citation type="submission" date="2018-05" db="EMBL/GenBank/DDBJ databases">
        <title>Genomic Encyclopedia of Type Strains, Phase IV (KMG-IV): sequencing the most valuable type-strain genomes for metagenomic binning, comparative biology and taxonomic classification.</title>
        <authorList>
            <person name="Goeker M."/>
        </authorList>
    </citation>
    <scope>NUCLEOTIDE SEQUENCE [LARGE SCALE GENOMIC DNA]</scope>
    <source>
        <strain evidence="1 2">DSM 25134</strain>
    </source>
</reference>
<dbReference type="EMBL" id="QJKC01000004">
    <property type="protein sequence ID" value="PXX49398.1"/>
    <property type="molecule type" value="Genomic_DNA"/>
</dbReference>
<gene>
    <name evidence="1" type="ORF">DFR38_10438</name>
</gene>
<organism evidence="1 2">
    <name type="scientific">Aquitalea magnusonii</name>
    <dbReference type="NCBI Taxonomy" id="332411"/>
    <lineage>
        <taxon>Bacteria</taxon>
        <taxon>Pseudomonadati</taxon>
        <taxon>Pseudomonadota</taxon>
        <taxon>Betaproteobacteria</taxon>
        <taxon>Neisseriales</taxon>
        <taxon>Chromobacteriaceae</taxon>
        <taxon>Aquitalea</taxon>
    </lineage>
</organism>
<protein>
    <submittedName>
        <fullName evidence="1">Uncharacterized protein</fullName>
    </submittedName>
</protein>
<proteinExistence type="predicted"/>
<accession>A0A318JJI0</accession>
<keyword evidence="2" id="KW-1185">Reference proteome</keyword>